<evidence type="ECO:0000256" key="2">
    <source>
        <dbReference type="ARBA" id="ARBA00004496"/>
    </source>
</evidence>
<dbReference type="GO" id="GO:0005737">
    <property type="term" value="C:cytoplasm"/>
    <property type="evidence" value="ECO:0007669"/>
    <property type="project" value="UniProtKB-SubCell"/>
</dbReference>
<dbReference type="InterPro" id="IPR002048">
    <property type="entry name" value="EF_hand_dom"/>
</dbReference>
<evidence type="ECO:0000256" key="12">
    <source>
        <dbReference type="ARBA" id="ARBA00023809"/>
    </source>
</evidence>
<dbReference type="InterPro" id="IPR011992">
    <property type="entry name" value="EF-hand-dom_pair"/>
</dbReference>
<evidence type="ECO:0000256" key="7">
    <source>
        <dbReference type="ARBA" id="ARBA00022723"/>
    </source>
</evidence>
<evidence type="ECO:0000256" key="15">
    <source>
        <dbReference type="ARBA" id="ARBA00056127"/>
    </source>
</evidence>
<dbReference type="GO" id="GO:0005576">
    <property type="term" value="C:extracellular region"/>
    <property type="evidence" value="ECO:0007669"/>
    <property type="project" value="UniProtKB-SubCell"/>
</dbReference>
<comment type="function">
    <text evidence="15">Calcium-binding protein that plays a role in various cellular processes including motility, angiogenesis, cell differentiation, apoptosis, and autophagy. Increases cell motility and invasiveness by interacting with non-muscle myosin heavy chain (NMMHC) IIA/MYH9. Mechanistically, promotes filament depolymerization and increases the amount of soluble myosin-IIA, resulting in the formation of stable protrusions facilitating chemotaxis. Also modulates the pro-apoptotic function of TP53 by binding to its C-terminal transactivation domain within the nucleus and reducing its protein levels. Within the extracellular space, stimulates cytokine production including granulocyte colony-stimulating factor and CCL24 from T-lymphocytes. In addition, stimulates T-lymphocyte chemotaxis by acting as a chemoattractant complex with PGLYRP1 that promotes lymphocyte migration via CCR5 and CXCR3 receptors.</text>
</comment>
<evidence type="ECO:0000256" key="4">
    <source>
        <dbReference type="ARBA" id="ARBA00007323"/>
    </source>
</evidence>
<dbReference type="GO" id="GO:0046914">
    <property type="term" value="F:transition metal ion binding"/>
    <property type="evidence" value="ECO:0007669"/>
    <property type="project" value="InterPro"/>
</dbReference>
<dbReference type="GeneTree" id="ENSGT00940000161276"/>
<accession>A0A8D0G945</accession>
<dbReference type="PROSITE" id="PS00303">
    <property type="entry name" value="S100_CABP"/>
    <property type="match status" value="1"/>
</dbReference>
<comment type="subcellular location">
    <subcellularLocation>
        <location evidence="2">Cytoplasm</location>
    </subcellularLocation>
    <subcellularLocation>
        <location evidence="1">Nucleus</location>
    </subcellularLocation>
    <subcellularLocation>
        <location evidence="3">Secreted</location>
    </subcellularLocation>
</comment>
<evidence type="ECO:0000256" key="8">
    <source>
        <dbReference type="ARBA" id="ARBA00022737"/>
    </source>
</evidence>
<evidence type="ECO:0000256" key="6">
    <source>
        <dbReference type="ARBA" id="ARBA00022525"/>
    </source>
</evidence>
<dbReference type="Gene3D" id="1.10.238.10">
    <property type="entry name" value="EF-hand"/>
    <property type="match status" value="1"/>
</dbReference>
<dbReference type="PROSITE" id="PS50222">
    <property type="entry name" value="EF_HAND_2"/>
    <property type="match status" value="1"/>
</dbReference>
<feature type="domain" description="EF-hand" evidence="16">
    <location>
        <begin position="50"/>
        <end position="85"/>
    </location>
</feature>
<protein>
    <recommendedName>
        <fullName evidence="12">Protein S100-A4</fullName>
    </recommendedName>
    <alternativeName>
        <fullName evidence="13">Metastasin</fullName>
    </alternativeName>
    <alternativeName>
        <fullName evidence="14">S100 calcium-binding protein A4</fullName>
    </alternativeName>
</protein>
<evidence type="ECO:0000313" key="18">
    <source>
        <dbReference type="Proteomes" id="UP000694392"/>
    </source>
</evidence>
<keyword evidence="10" id="KW-0007">Acetylation</keyword>
<evidence type="ECO:0000256" key="11">
    <source>
        <dbReference type="ARBA" id="ARBA00023242"/>
    </source>
</evidence>
<proteinExistence type="inferred from homology"/>
<dbReference type="InterPro" id="IPR001751">
    <property type="entry name" value="S100/CaBP7/8-like_CS"/>
</dbReference>
<evidence type="ECO:0000256" key="13">
    <source>
        <dbReference type="ARBA" id="ARBA00031687"/>
    </source>
</evidence>
<dbReference type="SUPFAM" id="SSF47473">
    <property type="entry name" value="EF-hand"/>
    <property type="match status" value="1"/>
</dbReference>
<dbReference type="InterPro" id="IPR013787">
    <property type="entry name" value="S100_Ca-bd_sub"/>
</dbReference>
<dbReference type="CDD" id="cd00213">
    <property type="entry name" value="S-100"/>
    <property type="match status" value="1"/>
</dbReference>
<dbReference type="AlphaFoldDB" id="A0A8D0G945"/>
<organism evidence="17 18">
    <name type="scientific">Sphenodon punctatus</name>
    <name type="common">Tuatara</name>
    <name type="synonym">Hatteria punctata</name>
    <dbReference type="NCBI Taxonomy" id="8508"/>
    <lineage>
        <taxon>Eukaryota</taxon>
        <taxon>Metazoa</taxon>
        <taxon>Chordata</taxon>
        <taxon>Craniata</taxon>
        <taxon>Vertebrata</taxon>
        <taxon>Euteleostomi</taxon>
        <taxon>Lepidosauria</taxon>
        <taxon>Sphenodontia</taxon>
        <taxon>Sphenodontidae</taxon>
        <taxon>Sphenodon</taxon>
    </lineage>
</organism>
<sequence length="101" mass="11807">MASRLEEALGVMVGTFQKYSGKEGDRYKLSKAEMRELLLNELPTFVRGRIHEAGFQKLMEKLDANRDEELDFQEYAVFLMLTAMLCHEYFLECADESNRKM</sequence>
<dbReference type="PANTHER" id="PTHR11639:SF51">
    <property type="entry name" value="PROTEIN S100-A4"/>
    <property type="match status" value="1"/>
</dbReference>
<dbReference type="OMA" id="CADERNR"/>
<evidence type="ECO:0000259" key="16">
    <source>
        <dbReference type="PROSITE" id="PS50222"/>
    </source>
</evidence>
<evidence type="ECO:0000256" key="3">
    <source>
        <dbReference type="ARBA" id="ARBA00004613"/>
    </source>
</evidence>
<dbReference type="SMART" id="SM01394">
    <property type="entry name" value="S_100"/>
    <property type="match status" value="1"/>
</dbReference>
<dbReference type="Pfam" id="PF01023">
    <property type="entry name" value="S_100"/>
    <property type="match status" value="1"/>
</dbReference>
<dbReference type="GO" id="GO:0005509">
    <property type="term" value="F:calcium ion binding"/>
    <property type="evidence" value="ECO:0007669"/>
    <property type="project" value="InterPro"/>
</dbReference>
<keyword evidence="9" id="KW-0106">Calcium</keyword>
<dbReference type="GO" id="GO:0005634">
    <property type="term" value="C:nucleus"/>
    <property type="evidence" value="ECO:0007669"/>
    <property type="project" value="UniProtKB-SubCell"/>
</dbReference>
<evidence type="ECO:0000256" key="14">
    <source>
        <dbReference type="ARBA" id="ARBA00032790"/>
    </source>
</evidence>
<dbReference type="PANTHER" id="PTHR11639">
    <property type="entry name" value="S100 CALCIUM-BINDING PROTEIN"/>
    <property type="match status" value="1"/>
</dbReference>
<dbReference type="InterPro" id="IPR034325">
    <property type="entry name" value="S-100_dom"/>
</dbReference>
<name>A0A8D0G945_SPHPU</name>
<dbReference type="FunFam" id="1.10.238.10:FF:000044">
    <property type="entry name" value="Protein S100"/>
    <property type="match status" value="1"/>
</dbReference>
<keyword evidence="7" id="KW-0479">Metal-binding</keyword>
<evidence type="ECO:0000313" key="17">
    <source>
        <dbReference type="Ensembl" id="ENSSPUP00000005161.1"/>
    </source>
</evidence>
<dbReference type="Ensembl" id="ENSSPUT00000005486.1">
    <property type="protein sequence ID" value="ENSSPUP00000005161.1"/>
    <property type="gene ID" value="ENSSPUG00000003996.1"/>
</dbReference>
<evidence type="ECO:0000256" key="10">
    <source>
        <dbReference type="ARBA" id="ARBA00022990"/>
    </source>
</evidence>
<evidence type="ECO:0000256" key="9">
    <source>
        <dbReference type="ARBA" id="ARBA00022837"/>
    </source>
</evidence>
<keyword evidence="18" id="KW-1185">Reference proteome</keyword>
<dbReference type="Proteomes" id="UP000694392">
    <property type="component" value="Unplaced"/>
</dbReference>
<evidence type="ECO:0000256" key="1">
    <source>
        <dbReference type="ARBA" id="ARBA00004123"/>
    </source>
</evidence>
<keyword evidence="6" id="KW-0964">Secreted</keyword>
<keyword evidence="11" id="KW-0539">Nucleus</keyword>
<keyword evidence="5" id="KW-0963">Cytoplasm</keyword>
<keyword evidence="8" id="KW-0677">Repeat</keyword>
<evidence type="ECO:0000256" key="5">
    <source>
        <dbReference type="ARBA" id="ARBA00022490"/>
    </source>
</evidence>
<reference evidence="17" key="2">
    <citation type="submission" date="2025-09" db="UniProtKB">
        <authorList>
            <consortium name="Ensembl"/>
        </authorList>
    </citation>
    <scope>IDENTIFICATION</scope>
</reference>
<comment type="similarity">
    <text evidence="4">Belongs to the S-100 family.</text>
</comment>
<dbReference type="GO" id="GO:0048306">
    <property type="term" value="F:calcium-dependent protein binding"/>
    <property type="evidence" value="ECO:0007669"/>
    <property type="project" value="TreeGrafter"/>
</dbReference>
<reference evidence="17" key="1">
    <citation type="submission" date="2025-08" db="UniProtKB">
        <authorList>
            <consortium name="Ensembl"/>
        </authorList>
    </citation>
    <scope>IDENTIFICATION</scope>
</reference>